<dbReference type="Pfam" id="PF01368">
    <property type="entry name" value="DHH"/>
    <property type="match status" value="1"/>
</dbReference>
<evidence type="ECO:0000256" key="6">
    <source>
        <dbReference type="ARBA" id="ARBA00032535"/>
    </source>
</evidence>
<dbReference type="PANTHER" id="PTHR12112:SF22">
    <property type="entry name" value="MANGANESE-DEPENDENT INORGANIC PYROPHOSPHATASE-RELATED"/>
    <property type="match status" value="1"/>
</dbReference>
<organism evidence="9 10">
    <name type="scientific">Erwinia mallotivora</name>
    <dbReference type="NCBI Taxonomy" id="69222"/>
    <lineage>
        <taxon>Bacteria</taxon>
        <taxon>Pseudomonadati</taxon>
        <taxon>Pseudomonadota</taxon>
        <taxon>Gammaproteobacteria</taxon>
        <taxon>Enterobacterales</taxon>
        <taxon>Erwiniaceae</taxon>
        <taxon>Erwinia</taxon>
    </lineage>
</organism>
<dbReference type="InterPro" id="IPR038763">
    <property type="entry name" value="DHH_sf"/>
</dbReference>
<dbReference type="PATRIC" id="fig|69222.5.peg.3856"/>
<dbReference type="InterPro" id="IPR001667">
    <property type="entry name" value="DDH_dom"/>
</dbReference>
<keyword evidence="4" id="KW-0378">Hydrolase</keyword>
<keyword evidence="3" id="KW-0479">Metal-binding</keyword>
<dbReference type="Pfam" id="PF02833">
    <property type="entry name" value="DHHA2"/>
    <property type="match status" value="1"/>
</dbReference>
<dbReference type="EMBL" id="JFHN01000066">
    <property type="protein sequence ID" value="EXU74095.1"/>
    <property type="molecule type" value="Genomic_DNA"/>
</dbReference>
<dbReference type="PANTHER" id="PTHR12112">
    <property type="entry name" value="BNIP - RELATED"/>
    <property type="match status" value="1"/>
</dbReference>
<protein>
    <recommendedName>
        <fullName evidence="2">inorganic diphosphatase</fullName>
        <ecNumber evidence="2">3.6.1.1</ecNumber>
    </recommendedName>
    <alternativeName>
        <fullName evidence="6">Pyrophosphate phospho-hydrolase</fullName>
    </alternativeName>
</protein>
<proteinExistence type="predicted"/>
<keyword evidence="10" id="KW-1185">Reference proteome</keyword>
<evidence type="ECO:0000256" key="2">
    <source>
        <dbReference type="ARBA" id="ARBA00012146"/>
    </source>
</evidence>
<sequence length="302" mass="32794">MIHVFGHINPDSDAICTAVVTAWWLTQRGQPASAWRTGEANRETQFIFEAAGLTLPPLLTIPLRGEAVWLVDFTEPAQGPDDLLHSNITGIIDHHRLGGLVTRLPPEVCIRPLGSSATILWLLMDNQARKALAPTHAMLLLGALLSDTVNLRSPTTTEEDIHTAGELSVISGMSRRSFARNLLRAKTDLSGLTAQQLLDKDLKAFVIAGTDVRIAQIEVTTPEQVAPLMDDLRAAMTFLANQSGAGMVVLMLTDIVAGFSTLYFAGRESVHAASCSVPGMLSRKKQLLPWLEAHLNQNRSNP</sequence>
<dbReference type="OrthoDB" id="9766150at2"/>
<feature type="domain" description="DHHA2" evidence="8">
    <location>
        <begin position="179"/>
        <end position="295"/>
    </location>
</feature>
<dbReference type="RefSeq" id="WP_034940272.1">
    <property type="nucleotide sequence ID" value="NZ_JFHN01000066.1"/>
</dbReference>
<dbReference type="EC" id="3.6.1.1" evidence="2"/>
<keyword evidence="5" id="KW-0464">Manganese</keyword>
<dbReference type="STRING" id="69222.BG55_18920"/>
<dbReference type="Gene3D" id="3.90.1640.10">
    <property type="entry name" value="inorganic pyrophosphatase (n-terminal core)"/>
    <property type="match status" value="1"/>
</dbReference>
<evidence type="ECO:0000256" key="5">
    <source>
        <dbReference type="ARBA" id="ARBA00023211"/>
    </source>
</evidence>
<evidence type="ECO:0000256" key="4">
    <source>
        <dbReference type="ARBA" id="ARBA00022801"/>
    </source>
</evidence>
<dbReference type="GO" id="GO:0005737">
    <property type="term" value="C:cytoplasm"/>
    <property type="evidence" value="ECO:0007669"/>
    <property type="project" value="InterPro"/>
</dbReference>
<dbReference type="SUPFAM" id="SSF64182">
    <property type="entry name" value="DHH phosphoesterases"/>
    <property type="match status" value="1"/>
</dbReference>
<evidence type="ECO:0000256" key="7">
    <source>
        <dbReference type="ARBA" id="ARBA00047820"/>
    </source>
</evidence>
<dbReference type="AlphaFoldDB" id="A0A014NJW5"/>
<dbReference type="GO" id="GO:0046872">
    <property type="term" value="F:metal ion binding"/>
    <property type="evidence" value="ECO:0007669"/>
    <property type="project" value="UniProtKB-KW"/>
</dbReference>
<name>A0A014NJW5_9GAMM</name>
<accession>A0A014NJW5</accession>
<comment type="catalytic activity">
    <reaction evidence="7">
        <text>diphosphate + H2O = 2 phosphate + H(+)</text>
        <dbReference type="Rhea" id="RHEA:24576"/>
        <dbReference type="ChEBI" id="CHEBI:15377"/>
        <dbReference type="ChEBI" id="CHEBI:15378"/>
        <dbReference type="ChEBI" id="CHEBI:33019"/>
        <dbReference type="ChEBI" id="CHEBI:43474"/>
        <dbReference type="EC" id="3.6.1.1"/>
    </reaction>
</comment>
<comment type="cofactor">
    <cofactor evidence="1">
        <name>Mn(2+)</name>
        <dbReference type="ChEBI" id="CHEBI:29035"/>
    </cofactor>
</comment>
<evidence type="ECO:0000256" key="3">
    <source>
        <dbReference type="ARBA" id="ARBA00022723"/>
    </source>
</evidence>
<dbReference type="Gene3D" id="3.10.310.20">
    <property type="entry name" value="DHHA2 domain"/>
    <property type="match status" value="1"/>
</dbReference>
<gene>
    <name evidence="9" type="ORF">BG55_18920</name>
</gene>
<evidence type="ECO:0000256" key="1">
    <source>
        <dbReference type="ARBA" id="ARBA00001936"/>
    </source>
</evidence>
<evidence type="ECO:0000259" key="8">
    <source>
        <dbReference type="SMART" id="SM01131"/>
    </source>
</evidence>
<dbReference type="SMART" id="SM01131">
    <property type="entry name" value="DHHA2"/>
    <property type="match status" value="1"/>
</dbReference>
<reference evidence="9 10" key="1">
    <citation type="submission" date="2014-02" db="EMBL/GenBank/DDBJ databases">
        <title>Draft genome of Erwinia mallotivora strain BT-MARDI, a papaya dieback pathogen.</title>
        <authorList>
            <person name="Redzuan R."/>
            <person name="Abu Bakar N."/>
            <person name="Badrun R."/>
            <person name="Mohd Raih M.F."/>
            <person name="Rozano L."/>
            <person name="Mat Amin N."/>
        </authorList>
    </citation>
    <scope>NUCLEOTIDE SEQUENCE [LARGE SCALE GENOMIC DNA]</scope>
    <source>
        <strain evidence="9 10">BT-MARDI</strain>
    </source>
</reference>
<dbReference type="InterPro" id="IPR038222">
    <property type="entry name" value="DHHA2_dom_sf"/>
</dbReference>
<evidence type="ECO:0000313" key="9">
    <source>
        <dbReference type="EMBL" id="EXU74095.1"/>
    </source>
</evidence>
<dbReference type="Proteomes" id="UP000019918">
    <property type="component" value="Unassembled WGS sequence"/>
</dbReference>
<dbReference type="GO" id="GO:0004427">
    <property type="term" value="F:inorganic diphosphate phosphatase activity"/>
    <property type="evidence" value="ECO:0007669"/>
    <property type="project" value="UniProtKB-EC"/>
</dbReference>
<evidence type="ECO:0000313" key="10">
    <source>
        <dbReference type="Proteomes" id="UP000019918"/>
    </source>
</evidence>
<dbReference type="InterPro" id="IPR004097">
    <property type="entry name" value="DHHA2"/>
</dbReference>
<comment type="caution">
    <text evidence="9">The sequence shown here is derived from an EMBL/GenBank/DDBJ whole genome shotgun (WGS) entry which is preliminary data.</text>
</comment>